<keyword evidence="3 12" id="KW-0853">WD repeat</keyword>
<dbReference type="GO" id="GO:0000127">
    <property type="term" value="C:transcription factor TFIIIC complex"/>
    <property type="evidence" value="ECO:0007669"/>
    <property type="project" value="TreeGrafter"/>
</dbReference>
<keyword evidence="6" id="KW-0539">Nucleus</keyword>
<feature type="compositionally biased region" description="Basic and acidic residues" evidence="13">
    <location>
        <begin position="835"/>
        <end position="853"/>
    </location>
</feature>
<evidence type="ECO:0000256" key="12">
    <source>
        <dbReference type="PROSITE-ProRule" id="PRU00221"/>
    </source>
</evidence>
<comment type="subcellular location">
    <subcellularLocation>
        <location evidence="1">Nucleus</location>
    </subcellularLocation>
</comment>
<comment type="subunit">
    <text evidence="8">Part of the TFIIIC subcomplex TFIIIC2, consisting of six subunits, GTF3C1, GTF3C2, GTF3C3, GTF3C4, GTF3C5 and GTF3C6.</text>
</comment>
<evidence type="ECO:0000256" key="10">
    <source>
        <dbReference type="ARBA" id="ARBA00077594"/>
    </source>
</evidence>
<comment type="function">
    <text evidence="7">Required for RNA polymerase III-mediated transcription. Component of TFIIIC that initiates transcription complex assembly on tRNA and is required for transcription of 5S rRNA and other stable nuclear and cytoplasmic RNAs. May play a direct role in stabilizing interactions of TFIIIC2 with TFIIIC1.</text>
</comment>
<evidence type="ECO:0000313" key="17">
    <source>
        <dbReference type="RefSeq" id="XP_033792428.1"/>
    </source>
</evidence>
<dbReference type="CTD" id="2976"/>
<evidence type="ECO:0000313" key="16">
    <source>
        <dbReference type="RefSeq" id="XP_033792427.1"/>
    </source>
</evidence>
<dbReference type="GO" id="GO:0005634">
    <property type="term" value="C:nucleus"/>
    <property type="evidence" value="ECO:0007669"/>
    <property type="project" value="UniProtKB-SubCell"/>
</dbReference>
<dbReference type="PANTHER" id="PTHR15052:SF2">
    <property type="entry name" value="GENERAL TRANSCRIPTION FACTOR 3C POLYPEPTIDE 2"/>
    <property type="match status" value="1"/>
</dbReference>
<feature type="compositionally biased region" description="Polar residues" evidence="13">
    <location>
        <begin position="118"/>
        <end position="132"/>
    </location>
</feature>
<feature type="region of interest" description="Disordered" evidence="13">
    <location>
        <begin position="101"/>
        <end position="193"/>
    </location>
</feature>
<feature type="compositionally biased region" description="Acidic residues" evidence="13">
    <location>
        <begin position="293"/>
        <end position="330"/>
    </location>
</feature>
<sequence>MDSSPVMCRAAALDTTGVATDPQQDVVCSPVSVPVVHTDICGMHLTVVESSSEKMQEGSAAALQGYSHEGDEMSPRTLACLYTERGESPGSNPLMKSRMVQHAPEDSLGNRDNFPSALETSAHTENLVLGTTKTKRKRGQPLKNKKRKNTSSSLKLLPQWPEVKGDGVTETEDTSGKLDVSQPLKVPKKRGRKSKAELMMMRLSQDLECRTPELSCNNKLEDRYTADDADTTPGGRPKRRAAKMALLFLQELAEDLGSKCPASVSNLVEENTQFSDLDTPVRKKRSSKKKIEDYDDDSQDVDFVMTEEEEEEDEQNEEENEFSGEASESELEAQRRFPRMLCNKEKPKQTGFAENGFQNCVMFPVWKCCRVTMDYREQHHSPWQFSEWIPSSRKWNFLSESEYYKYLPQETKSPLFTIRREGITEDEAYYRIKRFNSLQPHEERWDSTFFVGGPVWSMEWCPTPEGSAACQYVALYCNRRMDETHKIERTHISPGLLQLWNLGHLQQESCSTTKAAFAYGIAVDLGCIWDLKFCPSGAWELPSTHRKTPQMPRLGLLAAAFSSGNVEIYSLPHPESLYTHQKMQVKDSHLAKYTICKVQCVASLHVGAVHVDTSAGCGQCFSLSWMPSKPHHHLAAGFYDGTVAIWDLATKSLLQRVRQADGTVCIYPFSCFLAHDHAVKSVAWCKANSNFLMTAGNDRKIKFWDLRRPYEPINCMKRFLSTEVTWMLPYSGVIVAQDNCYASYGVCGIHYLDAGYLGFKAFFIAPRKATVWSISGSDWLNTITAGDLTGEVIASVLPDLNINPGHIKRTSERRFPIYKADLLICTSVTKPTVDRASEEEHLATAEETRKDGEQSPPIDSKSYHSTVTRYSILYQDTDLRNFKHFLSREPMRRMHKFEAKGDLHMDRMLLESIHKVRFSPNLDSYCWIISGGQAGIVRVHCLKGLSSHISQKMLMECQAQFNAMYEEMVEETTYNPAVVHTIVELE</sequence>
<dbReference type="InterPro" id="IPR015943">
    <property type="entry name" value="WD40/YVTN_repeat-like_dom_sf"/>
</dbReference>
<reference evidence="15 16" key="1">
    <citation type="submission" date="2025-04" db="UniProtKB">
        <authorList>
            <consortium name="RefSeq"/>
        </authorList>
    </citation>
    <scope>IDENTIFICATION</scope>
</reference>
<feature type="repeat" description="WD" evidence="12">
    <location>
        <begin position="672"/>
        <end position="707"/>
    </location>
</feature>
<accession>A0A6P8R175</accession>
<feature type="region of interest" description="Disordered" evidence="13">
    <location>
        <begin position="277"/>
        <end position="330"/>
    </location>
</feature>
<keyword evidence="2" id="KW-0597">Phosphoprotein</keyword>
<feature type="repeat" description="WD" evidence="12">
    <location>
        <begin position="634"/>
        <end position="656"/>
    </location>
</feature>
<feature type="region of interest" description="Disordered" evidence="13">
    <location>
        <begin position="835"/>
        <end position="862"/>
    </location>
</feature>
<dbReference type="AlphaFoldDB" id="A0A6P8R175"/>
<dbReference type="GO" id="GO:0006383">
    <property type="term" value="P:transcription by RNA polymerase III"/>
    <property type="evidence" value="ECO:0007669"/>
    <property type="project" value="TreeGrafter"/>
</dbReference>
<dbReference type="InterPro" id="IPR019775">
    <property type="entry name" value="WD40_repeat_CS"/>
</dbReference>
<evidence type="ECO:0000313" key="14">
    <source>
        <dbReference type="Proteomes" id="UP000515159"/>
    </source>
</evidence>
<evidence type="ECO:0000256" key="5">
    <source>
        <dbReference type="ARBA" id="ARBA00023163"/>
    </source>
</evidence>
<dbReference type="SUPFAM" id="SSF50978">
    <property type="entry name" value="WD40 repeat-like"/>
    <property type="match status" value="1"/>
</dbReference>
<evidence type="ECO:0000256" key="9">
    <source>
        <dbReference type="ARBA" id="ARBA00069550"/>
    </source>
</evidence>
<feature type="compositionally biased region" description="Basic residues" evidence="13">
    <location>
        <begin position="133"/>
        <end position="149"/>
    </location>
</feature>
<proteinExistence type="predicted"/>
<name>A0A6P8R175_GEOSA</name>
<evidence type="ECO:0000313" key="15">
    <source>
        <dbReference type="RefSeq" id="XP_033792426.1"/>
    </source>
</evidence>
<evidence type="ECO:0000256" key="3">
    <source>
        <dbReference type="ARBA" id="ARBA00022574"/>
    </source>
</evidence>
<evidence type="ECO:0000256" key="6">
    <source>
        <dbReference type="ARBA" id="ARBA00023242"/>
    </source>
</evidence>
<evidence type="ECO:0000256" key="13">
    <source>
        <dbReference type="SAM" id="MobiDB-lite"/>
    </source>
</evidence>
<keyword evidence="14" id="KW-1185">Reference proteome</keyword>
<dbReference type="InterPro" id="IPR036322">
    <property type="entry name" value="WD40_repeat_dom_sf"/>
</dbReference>
<dbReference type="Proteomes" id="UP000515159">
    <property type="component" value="Chromosome 3"/>
</dbReference>
<dbReference type="InterPro" id="IPR001680">
    <property type="entry name" value="WD40_rpt"/>
</dbReference>
<dbReference type="Gene3D" id="2.130.10.10">
    <property type="entry name" value="YVTN repeat-like/Quinoprotein amine dehydrogenase"/>
    <property type="match status" value="1"/>
</dbReference>
<evidence type="ECO:0000256" key="7">
    <source>
        <dbReference type="ARBA" id="ARBA00053668"/>
    </source>
</evidence>
<evidence type="ECO:0000256" key="1">
    <source>
        <dbReference type="ARBA" id="ARBA00004123"/>
    </source>
</evidence>
<dbReference type="SMART" id="SM00320">
    <property type="entry name" value="WD40"/>
    <property type="match status" value="4"/>
</dbReference>
<protein>
    <recommendedName>
        <fullName evidence="9">General transcription factor 3C polypeptide 2</fullName>
    </recommendedName>
    <alternativeName>
        <fullName evidence="10">TF3C-beta</fullName>
    </alternativeName>
    <alternativeName>
        <fullName evidence="11">Transcription factor IIIC subunit beta</fullName>
    </alternativeName>
</protein>
<dbReference type="OrthoDB" id="4703at2759"/>
<dbReference type="PANTHER" id="PTHR15052">
    <property type="entry name" value="RNA POLYMERASE III TRANSCRIPTION INITIATION FACTOR COMPLEX SUBUNIT"/>
    <property type="match status" value="1"/>
</dbReference>
<dbReference type="InterPro" id="IPR052416">
    <property type="entry name" value="GTF3C_component"/>
</dbReference>
<dbReference type="PROSITE" id="PS50082">
    <property type="entry name" value="WD_REPEATS_2"/>
    <property type="match status" value="2"/>
</dbReference>
<keyword evidence="4" id="KW-0677">Repeat</keyword>
<dbReference type="PROSITE" id="PS00678">
    <property type="entry name" value="WD_REPEATS_1"/>
    <property type="match status" value="1"/>
</dbReference>
<dbReference type="RefSeq" id="XP_033792426.1">
    <property type="nucleotide sequence ID" value="XM_033936535.1"/>
</dbReference>
<evidence type="ECO:0000256" key="4">
    <source>
        <dbReference type="ARBA" id="ARBA00022737"/>
    </source>
</evidence>
<dbReference type="PROSITE" id="PS50294">
    <property type="entry name" value="WD_REPEATS_REGION"/>
    <property type="match status" value="1"/>
</dbReference>
<dbReference type="RefSeq" id="XP_033792427.1">
    <property type="nucleotide sequence ID" value="XM_033936536.1"/>
</dbReference>
<dbReference type="GeneID" id="117356815"/>
<gene>
    <name evidence="15 16 17" type="primary">GTF3C2</name>
</gene>
<dbReference type="Pfam" id="PF00400">
    <property type="entry name" value="WD40"/>
    <property type="match status" value="1"/>
</dbReference>
<keyword evidence="5" id="KW-0804">Transcription</keyword>
<dbReference type="KEGG" id="gsh:117356815"/>
<dbReference type="RefSeq" id="XP_033792428.1">
    <property type="nucleotide sequence ID" value="XM_033936537.1"/>
</dbReference>
<organism evidence="14 15">
    <name type="scientific">Geotrypetes seraphini</name>
    <name type="common">Gaboon caecilian</name>
    <name type="synonym">Caecilia seraphini</name>
    <dbReference type="NCBI Taxonomy" id="260995"/>
    <lineage>
        <taxon>Eukaryota</taxon>
        <taxon>Metazoa</taxon>
        <taxon>Chordata</taxon>
        <taxon>Craniata</taxon>
        <taxon>Vertebrata</taxon>
        <taxon>Euteleostomi</taxon>
        <taxon>Amphibia</taxon>
        <taxon>Gymnophiona</taxon>
        <taxon>Geotrypetes</taxon>
    </lineage>
</organism>
<evidence type="ECO:0000256" key="2">
    <source>
        <dbReference type="ARBA" id="ARBA00022553"/>
    </source>
</evidence>
<dbReference type="FunFam" id="2.130.10.10:FF:000311">
    <property type="entry name" value="general transcription factor 3C polypeptide 2"/>
    <property type="match status" value="1"/>
</dbReference>
<evidence type="ECO:0000256" key="8">
    <source>
        <dbReference type="ARBA" id="ARBA00063334"/>
    </source>
</evidence>
<evidence type="ECO:0000256" key="11">
    <source>
        <dbReference type="ARBA" id="ARBA00080928"/>
    </source>
</evidence>